<dbReference type="EMBL" id="PSZC01000018">
    <property type="protein sequence ID" value="PPJ35847.1"/>
    <property type="molecule type" value="Genomic_DNA"/>
</dbReference>
<comment type="caution">
    <text evidence="2">The sequence shown here is derived from an EMBL/GenBank/DDBJ whole genome shotgun (WGS) entry which is preliminary data.</text>
</comment>
<dbReference type="AlphaFoldDB" id="A0A2S6AKU4"/>
<evidence type="ECO:0000313" key="2">
    <source>
        <dbReference type="EMBL" id="PPJ35847.1"/>
    </source>
</evidence>
<name>A0A2S6AKU4_9NOCA</name>
<feature type="region of interest" description="Disordered" evidence="1">
    <location>
        <begin position="1"/>
        <end position="28"/>
    </location>
</feature>
<dbReference type="Proteomes" id="UP000239874">
    <property type="component" value="Unassembled WGS sequence"/>
</dbReference>
<gene>
    <name evidence="2" type="ORF">C5E45_23885</name>
</gene>
<accession>A0A2S6AKU4</accession>
<reference evidence="2 3" key="1">
    <citation type="submission" date="2018-02" db="EMBL/GenBank/DDBJ databases">
        <title>8 Nocardia nova and 1 Nocardia cyriacigeorgica strain used for evolution to TMP-SMX.</title>
        <authorList>
            <person name="Mehta H."/>
            <person name="Weng J."/>
            <person name="Shamoo Y."/>
        </authorList>
    </citation>
    <scope>NUCLEOTIDE SEQUENCE [LARGE SCALE GENOMIC DNA]</scope>
    <source>
        <strain evidence="2 3">MDA3139</strain>
    </source>
</reference>
<evidence type="ECO:0000313" key="3">
    <source>
        <dbReference type="Proteomes" id="UP000239874"/>
    </source>
</evidence>
<evidence type="ECO:0000256" key="1">
    <source>
        <dbReference type="SAM" id="MobiDB-lite"/>
    </source>
</evidence>
<dbReference type="RefSeq" id="WP_104380388.1">
    <property type="nucleotide sequence ID" value="NZ_PSZC01000018.1"/>
</dbReference>
<proteinExistence type="predicted"/>
<protein>
    <submittedName>
        <fullName evidence="2">Uncharacterized protein</fullName>
    </submittedName>
</protein>
<organism evidence="2 3">
    <name type="scientific">Nocardia nova</name>
    <dbReference type="NCBI Taxonomy" id="37330"/>
    <lineage>
        <taxon>Bacteria</taxon>
        <taxon>Bacillati</taxon>
        <taxon>Actinomycetota</taxon>
        <taxon>Actinomycetes</taxon>
        <taxon>Mycobacteriales</taxon>
        <taxon>Nocardiaceae</taxon>
        <taxon>Nocardia</taxon>
    </lineage>
</organism>
<sequence>MTDQPTTPGSRGHRDIYPASYDDTGGPEEQRWRADFATAVRLRESSRYAEDDRRFSEFVARADEIDESHLNNPEHDRHYSYLADVFADWQRAPDTMQRFLEHGISDDRQGINVIDATGLRSHHQARELHNDLASEAQRGQRPLTDAELDTALAGPTPWEPIAEPDGSAASLLSAAGLDDTFSAGAATDATEAHADAAAPTSIPEVGL</sequence>